<sequence>MDDNKILTLASNERIALTKEMRLLFEISNLKTATPATASRAGILYINPQDLAVWGFGSACFQDQLLDWRNEFSKSWLSEFKNVRFPLVGTVFNYNINPETKEFCPWSDLVKSYEFDTMRLRYFTDLLIDKKHPVMWKWNR</sequence>
<gene>
    <name evidence="2" type="ORF">PVAND_009587</name>
</gene>
<evidence type="ECO:0000259" key="1">
    <source>
        <dbReference type="Pfam" id="PF17852"/>
    </source>
</evidence>
<dbReference type="InterPro" id="IPR027417">
    <property type="entry name" value="P-loop_NTPase"/>
</dbReference>
<organism evidence="2 3">
    <name type="scientific">Polypedilum vanderplanki</name>
    <name type="common">Sleeping chironomid midge</name>
    <dbReference type="NCBI Taxonomy" id="319348"/>
    <lineage>
        <taxon>Eukaryota</taxon>
        <taxon>Metazoa</taxon>
        <taxon>Ecdysozoa</taxon>
        <taxon>Arthropoda</taxon>
        <taxon>Hexapoda</taxon>
        <taxon>Insecta</taxon>
        <taxon>Pterygota</taxon>
        <taxon>Neoptera</taxon>
        <taxon>Endopterygota</taxon>
        <taxon>Diptera</taxon>
        <taxon>Nematocera</taxon>
        <taxon>Chironomoidea</taxon>
        <taxon>Chironomidae</taxon>
        <taxon>Chironominae</taxon>
        <taxon>Polypedilum</taxon>
        <taxon>Polypedilum</taxon>
    </lineage>
</organism>
<dbReference type="GO" id="GO:0045505">
    <property type="term" value="F:dynein intermediate chain binding"/>
    <property type="evidence" value="ECO:0007669"/>
    <property type="project" value="InterPro"/>
</dbReference>
<comment type="caution">
    <text evidence="2">The sequence shown here is derived from an EMBL/GenBank/DDBJ whole genome shotgun (WGS) entry which is preliminary data.</text>
</comment>
<feature type="domain" description="Dynein heavy chain AAA 5 extension" evidence="1">
    <location>
        <begin position="53"/>
        <end position="108"/>
    </location>
</feature>
<dbReference type="GO" id="GO:0007018">
    <property type="term" value="P:microtubule-based movement"/>
    <property type="evidence" value="ECO:0007669"/>
    <property type="project" value="InterPro"/>
</dbReference>
<evidence type="ECO:0000313" key="3">
    <source>
        <dbReference type="Proteomes" id="UP001107558"/>
    </source>
</evidence>
<dbReference type="Gene3D" id="3.40.50.300">
    <property type="entry name" value="P-loop containing nucleotide triphosphate hydrolases"/>
    <property type="match status" value="1"/>
</dbReference>
<dbReference type="InterPro" id="IPR041466">
    <property type="entry name" value="Dynein_AAA5_ext"/>
</dbReference>
<accession>A0A9J6CD03</accession>
<dbReference type="Pfam" id="PF17852">
    <property type="entry name" value="Dynein_AAA_lid"/>
    <property type="match status" value="1"/>
</dbReference>
<dbReference type="GO" id="GO:0051959">
    <property type="term" value="F:dynein light intermediate chain binding"/>
    <property type="evidence" value="ECO:0007669"/>
    <property type="project" value="InterPro"/>
</dbReference>
<dbReference type="Gene3D" id="1.10.472.130">
    <property type="match status" value="1"/>
</dbReference>
<evidence type="ECO:0000313" key="2">
    <source>
        <dbReference type="EMBL" id="KAG5680057.1"/>
    </source>
</evidence>
<dbReference type="OrthoDB" id="5593012at2759"/>
<dbReference type="AlphaFoldDB" id="A0A9J6CD03"/>
<dbReference type="PANTHER" id="PTHR45703">
    <property type="entry name" value="DYNEIN HEAVY CHAIN"/>
    <property type="match status" value="1"/>
</dbReference>
<dbReference type="PANTHER" id="PTHR45703:SF8">
    <property type="entry name" value="DYNEINS HEAVY CHAIN"/>
    <property type="match status" value="1"/>
</dbReference>
<protein>
    <recommendedName>
        <fullName evidence="1">Dynein heavy chain AAA 5 extension domain-containing protein</fullName>
    </recommendedName>
</protein>
<reference evidence="2" key="1">
    <citation type="submission" date="2021-03" db="EMBL/GenBank/DDBJ databases">
        <title>Chromosome level genome of the anhydrobiotic midge Polypedilum vanderplanki.</title>
        <authorList>
            <person name="Yoshida Y."/>
            <person name="Kikawada T."/>
            <person name="Gusev O."/>
        </authorList>
    </citation>
    <scope>NUCLEOTIDE SEQUENCE</scope>
    <source>
        <strain evidence="2">NIAS01</strain>
        <tissue evidence="2">Whole body or cell culture</tissue>
    </source>
</reference>
<dbReference type="GO" id="GO:0030286">
    <property type="term" value="C:dynein complex"/>
    <property type="evidence" value="ECO:0007669"/>
    <property type="project" value="InterPro"/>
</dbReference>
<dbReference type="Proteomes" id="UP001107558">
    <property type="component" value="Chromosome 1"/>
</dbReference>
<proteinExistence type="predicted"/>
<dbReference type="InterPro" id="IPR026983">
    <property type="entry name" value="DHC"/>
</dbReference>
<name>A0A9J6CD03_POLVA</name>
<keyword evidence="3" id="KW-1185">Reference proteome</keyword>
<dbReference type="EMBL" id="JADBJN010000001">
    <property type="protein sequence ID" value="KAG5680057.1"/>
    <property type="molecule type" value="Genomic_DNA"/>
</dbReference>